<name>B3CD23_9BACE</name>
<accession>B3CD23</accession>
<comment type="caution">
    <text evidence="3">The sequence shown here is derived from an EMBL/GenBank/DDBJ whole genome shotgun (WGS) entry which is preliminary data.</text>
</comment>
<dbReference type="InterPro" id="IPR024311">
    <property type="entry name" value="Lipocalin-like"/>
</dbReference>
<dbReference type="Proteomes" id="UP000004596">
    <property type="component" value="Unassembled WGS sequence"/>
</dbReference>
<keyword evidence="1" id="KW-0732">Signal</keyword>
<evidence type="ECO:0000259" key="2">
    <source>
        <dbReference type="Pfam" id="PF13648"/>
    </source>
</evidence>
<feature type="domain" description="Lipocalin-like" evidence="2">
    <location>
        <begin position="37"/>
        <end position="122"/>
    </location>
</feature>
<gene>
    <name evidence="3" type="ORF">BACINT_03916</name>
</gene>
<evidence type="ECO:0000256" key="1">
    <source>
        <dbReference type="SAM" id="SignalP"/>
    </source>
</evidence>
<dbReference type="RefSeq" id="WP_007665759.1">
    <property type="nucleotide sequence ID" value="NZ_ABJL02000008.1"/>
</dbReference>
<dbReference type="Pfam" id="PF13648">
    <property type="entry name" value="Lipocalin_4"/>
    <property type="match status" value="1"/>
</dbReference>
<proteinExistence type="predicted"/>
<organism evidence="3 4">
    <name type="scientific">Bacteroides intestinalis DSM 17393</name>
    <dbReference type="NCBI Taxonomy" id="471870"/>
    <lineage>
        <taxon>Bacteria</taxon>
        <taxon>Pseudomonadati</taxon>
        <taxon>Bacteroidota</taxon>
        <taxon>Bacteroidia</taxon>
        <taxon>Bacteroidales</taxon>
        <taxon>Bacteroidaceae</taxon>
        <taxon>Bacteroides</taxon>
    </lineage>
</organism>
<protein>
    <recommendedName>
        <fullName evidence="2">Lipocalin-like domain-containing protein</fullName>
    </recommendedName>
</protein>
<dbReference type="eggNOG" id="ENOG502ZJKB">
    <property type="taxonomic scope" value="Bacteria"/>
</dbReference>
<sequence length="138" mass="16011">MRTFRLIGMTLLMIMLTVNFTACSDDEEDTSSYSTDIVGVWTIVCDEGWEIDDNGEKDSWKEEDADLFLKFYEDGTGTHADDQDFNPFTWSITDNKLTLNPTTSYYEKEVWNISMKDNTMTLEISGQDFYNKLTCKKK</sequence>
<evidence type="ECO:0000313" key="4">
    <source>
        <dbReference type="Proteomes" id="UP000004596"/>
    </source>
</evidence>
<dbReference type="GeneID" id="26161166"/>
<feature type="chain" id="PRO_5002785512" description="Lipocalin-like domain-containing protein" evidence="1">
    <location>
        <begin position="25"/>
        <end position="138"/>
    </location>
</feature>
<evidence type="ECO:0000313" key="3">
    <source>
        <dbReference type="EMBL" id="EDV04775.1"/>
    </source>
</evidence>
<dbReference type="AlphaFoldDB" id="B3CD23"/>
<reference evidence="3 4" key="2">
    <citation type="submission" date="2008-04" db="EMBL/GenBank/DDBJ databases">
        <authorList>
            <person name="Fulton L."/>
            <person name="Clifton S."/>
            <person name="Fulton B."/>
            <person name="Xu J."/>
            <person name="Minx P."/>
            <person name="Pepin K.H."/>
            <person name="Johnson M."/>
            <person name="Thiruvilangam P."/>
            <person name="Bhonagiri V."/>
            <person name="Nash W.E."/>
            <person name="Mardis E.R."/>
            <person name="Wilson R.K."/>
        </authorList>
    </citation>
    <scope>NUCLEOTIDE SEQUENCE [LARGE SCALE GENOMIC DNA]</scope>
    <source>
        <strain evidence="3 4">DSM 17393</strain>
    </source>
</reference>
<dbReference type="EMBL" id="ABJL02000008">
    <property type="protein sequence ID" value="EDV04775.1"/>
    <property type="molecule type" value="Genomic_DNA"/>
</dbReference>
<dbReference type="STRING" id="471870.BACINT_03916"/>
<reference evidence="3 4" key="1">
    <citation type="submission" date="2008-04" db="EMBL/GenBank/DDBJ databases">
        <title>Draft genome sequence of Bacteroides intestinalis (DSM 17393).</title>
        <authorList>
            <person name="Sudarsanam P."/>
            <person name="Ley R."/>
            <person name="Guruge J."/>
            <person name="Turnbaugh P.J."/>
            <person name="Mahowald M."/>
            <person name="Liep D."/>
            <person name="Gordon J."/>
        </authorList>
    </citation>
    <scope>NUCLEOTIDE SEQUENCE [LARGE SCALE GENOMIC DNA]</scope>
    <source>
        <strain evidence="3 4">DSM 17393</strain>
    </source>
</reference>
<feature type="signal peptide" evidence="1">
    <location>
        <begin position="1"/>
        <end position="24"/>
    </location>
</feature>